<evidence type="ECO:0000313" key="2">
    <source>
        <dbReference type="Proteomes" id="UP001151760"/>
    </source>
</evidence>
<reference evidence="1" key="2">
    <citation type="submission" date="2022-01" db="EMBL/GenBank/DDBJ databases">
        <authorList>
            <person name="Yamashiro T."/>
            <person name="Shiraishi A."/>
            <person name="Satake H."/>
            <person name="Nakayama K."/>
        </authorList>
    </citation>
    <scope>NUCLEOTIDE SEQUENCE</scope>
</reference>
<accession>A0ABQ4Y5R3</accession>
<protein>
    <submittedName>
        <fullName evidence="1">Uncharacterized protein</fullName>
    </submittedName>
</protein>
<comment type="caution">
    <text evidence="1">The sequence shown here is derived from an EMBL/GenBank/DDBJ whole genome shotgun (WGS) entry which is preliminary data.</text>
</comment>
<organism evidence="1 2">
    <name type="scientific">Tanacetum coccineum</name>
    <dbReference type="NCBI Taxonomy" id="301880"/>
    <lineage>
        <taxon>Eukaryota</taxon>
        <taxon>Viridiplantae</taxon>
        <taxon>Streptophyta</taxon>
        <taxon>Embryophyta</taxon>
        <taxon>Tracheophyta</taxon>
        <taxon>Spermatophyta</taxon>
        <taxon>Magnoliopsida</taxon>
        <taxon>eudicotyledons</taxon>
        <taxon>Gunneridae</taxon>
        <taxon>Pentapetalae</taxon>
        <taxon>asterids</taxon>
        <taxon>campanulids</taxon>
        <taxon>Asterales</taxon>
        <taxon>Asteraceae</taxon>
        <taxon>Asteroideae</taxon>
        <taxon>Anthemideae</taxon>
        <taxon>Anthemidinae</taxon>
        <taxon>Tanacetum</taxon>
    </lineage>
</organism>
<dbReference type="EMBL" id="BQNB010010121">
    <property type="protein sequence ID" value="GJS73005.1"/>
    <property type="molecule type" value="Genomic_DNA"/>
</dbReference>
<name>A0ABQ4Y5R3_9ASTR</name>
<keyword evidence="2" id="KW-1185">Reference proteome</keyword>
<proteinExistence type="predicted"/>
<gene>
    <name evidence="1" type="ORF">Tco_0705846</name>
</gene>
<reference evidence="1" key="1">
    <citation type="journal article" date="2022" name="Int. J. Mol. Sci.">
        <title>Draft Genome of Tanacetum Coccineum: Genomic Comparison of Closely Related Tanacetum-Family Plants.</title>
        <authorList>
            <person name="Yamashiro T."/>
            <person name="Shiraishi A."/>
            <person name="Nakayama K."/>
            <person name="Satake H."/>
        </authorList>
    </citation>
    <scope>NUCLEOTIDE SEQUENCE</scope>
</reference>
<evidence type="ECO:0000313" key="1">
    <source>
        <dbReference type="EMBL" id="GJS73005.1"/>
    </source>
</evidence>
<sequence length="384" mass="42189">MMLWSRSAQWRNGVAGSPGEVEFGVGVAAVGCSKEVSDRRWWKGVGVSRGAAYRAPEPIRHCNAGGIASDLGAREGGGRLRAQQGDFNAGSNHIGGPGRGMPAGRTVTPFCAILISLSFTLDFLYSLKADDVLPYPHVVHLLMFAGCPYRRGLSRSDRGTVAELCGYFSMFTCSYAAVFGLFKTPRTVPVGLALVQLFVFLHWRLHCHGPLHPIALNYPGLALVPNRCCGALEDYPKVIIKKNRWWCGAGCWRGERSNGWVGEGGWGYCPWVCHSTILPLRLLELCVFSQRRCGFRDSQGVRGWWGVFFVVLARLVGEGGGRPLCAVGAPRVRQVLGYPQLLRNLICHTIACLGSRLVRGCSSKEERPYDSYDVRKRDVDILSI</sequence>
<dbReference type="Proteomes" id="UP001151760">
    <property type="component" value="Unassembled WGS sequence"/>
</dbReference>